<comment type="caution">
    <text evidence="2">The sequence shown here is derived from an EMBL/GenBank/DDBJ whole genome shotgun (WGS) entry which is preliminary data.</text>
</comment>
<dbReference type="CDD" id="cd02440">
    <property type="entry name" value="AdoMet_MTases"/>
    <property type="match status" value="1"/>
</dbReference>
<gene>
    <name evidence="2" type="ORF">ACFPQ4_02660</name>
</gene>
<dbReference type="SUPFAM" id="SSF53335">
    <property type="entry name" value="S-adenosyl-L-methionine-dependent methyltransferases"/>
    <property type="match status" value="1"/>
</dbReference>
<reference evidence="3" key="1">
    <citation type="journal article" date="2019" name="Int. J. Syst. Evol. Microbiol.">
        <title>The Global Catalogue of Microorganisms (GCM) 10K type strain sequencing project: providing services to taxonomists for standard genome sequencing and annotation.</title>
        <authorList>
            <consortium name="The Broad Institute Genomics Platform"/>
            <consortium name="The Broad Institute Genome Sequencing Center for Infectious Disease"/>
            <person name="Wu L."/>
            <person name="Ma J."/>
        </authorList>
    </citation>
    <scope>NUCLEOTIDE SEQUENCE [LARGE SCALE GENOMIC DNA]</scope>
    <source>
        <strain evidence="3">CGMCC 1.18578</strain>
    </source>
</reference>
<dbReference type="InterPro" id="IPR029063">
    <property type="entry name" value="SAM-dependent_MTases_sf"/>
</dbReference>
<evidence type="ECO:0000313" key="2">
    <source>
        <dbReference type="EMBL" id="MFC5528351.1"/>
    </source>
</evidence>
<dbReference type="RefSeq" id="WP_378110183.1">
    <property type="nucleotide sequence ID" value="NZ_JBHSNC010000009.1"/>
</dbReference>
<keyword evidence="3" id="KW-1185">Reference proteome</keyword>
<dbReference type="GO" id="GO:0032259">
    <property type="term" value="P:methylation"/>
    <property type="evidence" value="ECO:0007669"/>
    <property type="project" value="UniProtKB-KW"/>
</dbReference>
<dbReference type="Gene3D" id="3.40.50.150">
    <property type="entry name" value="Vaccinia Virus protein VP39"/>
    <property type="match status" value="1"/>
</dbReference>
<sequence>MGVDWYDMIARRNGGYGSSAVYSTVGKSAEEIFEERLINMMPNFKSILDAGCGHGEFTLNMSKYANRIIGFDNSKELLAIAQTTLRISEIDNVEFVLATTKEELPFDDEQFDLIYDRRGPTSIINHGRILAAGGTIFGIHINVDKVREQLIANGYKEIEIEEYNEAISYFPNEVEFAKFLSAIPGNPDYTSADLKSELEVKISEHNIDGRLGIKEHKYIWKATRP</sequence>
<dbReference type="InterPro" id="IPR052939">
    <property type="entry name" value="23S_rRNA_MeTrnsfrase_RlmA"/>
</dbReference>
<dbReference type="Proteomes" id="UP001596108">
    <property type="component" value="Unassembled WGS sequence"/>
</dbReference>
<dbReference type="InterPro" id="IPR041698">
    <property type="entry name" value="Methyltransf_25"/>
</dbReference>
<accession>A0ABW0QTN6</accession>
<dbReference type="GO" id="GO:0008168">
    <property type="term" value="F:methyltransferase activity"/>
    <property type="evidence" value="ECO:0007669"/>
    <property type="project" value="UniProtKB-KW"/>
</dbReference>
<keyword evidence="2" id="KW-0489">Methyltransferase</keyword>
<evidence type="ECO:0000259" key="1">
    <source>
        <dbReference type="Pfam" id="PF13649"/>
    </source>
</evidence>
<proteinExistence type="predicted"/>
<dbReference type="EC" id="2.1.1.-" evidence="2"/>
<dbReference type="PANTHER" id="PTHR43460">
    <property type="entry name" value="METHYLTRANSFERASE"/>
    <property type="match status" value="1"/>
</dbReference>
<name>A0ABW0QTN6_9BACL</name>
<dbReference type="EMBL" id="JBHSNC010000009">
    <property type="protein sequence ID" value="MFC5528351.1"/>
    <property type="molecule type" value="Genomic_DNA"/>
</dbReference>
<keyword evidence="2" id="KW-0808">Transferase</keyword>
<evidence type="ECO:0000313" key="3">
    <source>
        <dbReference type="Proteomes" id="UP001596108"/>
    </source>
</evidence>
<dbReference type="PANTHER" id="PTHR43460:SF1">
    <property type="entry name" value="METHYLTRANSFERASE TYPE 11 DOMAIN-CONTAINING PROTEIN"/>
    <property type="match status" value="1"/>
</dbReference>
<dbReference type="Pfam" id="PF13649">
    <property type="entry name" value="Methyltransf_25"/>
    <property type="match status" value="1"/>
</dbReference>
<protein>
    <submittedName>
        <fullName evidence="2">Class I SAM-dependent methyltransferase</fullName>
        <ecNumber evidence="2">2.1.1.-</ecNumber>
    </submittedName>
</protein>
<organism evidence="2 3">
    <name type="scientific">Cohnella yongneupensis</name>
    <dbReference type="NCBI Taxonomy" id="425006"/>
    <lineage>
        <taxon>Bacteria</taxon>
        <taxon>Bacillati</taxon>
        <taxon>Bacillota</taxon>
        <taxon>Bacilli</taxon>
        <taxon>Bacillales</taxon>
        <taxon>Paenibacillaceae</taxon>
        <taxon>Cohnella</taxon>
    </lineage>
</organism>
<feature type="domain" description="Methyltransferase" evidence="1">
    <location>
        <begin position="47"/>
        <end position="116"/>
    </location>
</feature>